<dbReference type="OrthoDB" id="669634at2"/>
<dbReference type="Proteomes" id="UP000240971">
    <property type="component" value="Unassembled WGS sequence"/>
</dbReference>
<accession>A0A2P8HJL1</accession>
<protein>
    <submittedName>
        <fullName evidence="1">Uncharacterized protein</fullName>
    </submittedName>
</protein>
<keyword evidence="2" id="KW-1185">Reference proteome</keyword>
<gene>
    <name evidence="1" type="ORF">CLV51_103390</name>
</gene>
<evidence type="ECO:0000313" key="1">
    <source>
        <dbReference type="EMBL" id="PSL46412.1"/>
    </source>
</evidence>
<proteinExistence type="predicted"/>
<dbReference type="AlphaFoldDB" id="A0A2P8HJL1"/>
<name>A0A2P8HJL1_CHINA</name>
<organism evidence="1 2">
    <name type="scientific">Chitinophaga niastensis</name>
    <dbReference type="NCBI Taxonomy" id="536980"/>
    <lineage>
        <taxon>Bacteria</taxon>
        <taxon>Pseudomonadati</taxon>
        <taxon>Bacteroidota</taxon>
        <taxon>Chitinophagia</taxon>
        <taxon>Chitinophagales</taxon>
        <taxon>Chitinophagaceae</taxon>
        <taxon>Chitinophaga</taxon>
    </lineage>
</organism>
<evidence type="ECO:0000313" key="2">
    <source>
        <dbReference type="Proteomes" id="UP000240971"/>
    </source>
</evidence>
<dbReference type="RefSeq" id="WP_106529196.1">
    <property type="nucleotide sequence ID" value="NZ_PYAW01000003.1"/>
</dbReference>
<dbReference type="EMBL" id="PYAW01000003">
    <property type="protein sequence ID" value="PSL46412.1"/>
    <property type="molecule type" value="Genomic_DNA"/>
</dbReference>
<reference evidence="1 2" key="1">
    <citation type="submission" date="2018-03" db="EMBL/GenBank/DDBJ databases">
        <title>Genomic Encyclopedia of Archaeal and Bacterial Type Strains, Phase II (KMG-II): from individual species to whole genera.</title>
        <authorList>
            <person name="Goeker M."/>
        </authorList>
    </citation>
    <scope>NUCLEOTIDE SEQUENCE [LARGE SCALE GENOMIC DNA]</scope>
    <source>
        <strain evidence="1 2">DSM 24859</strain>
    </source>
</reference>
<sequence>MKNAYPEKPVLPYQKTSVSMNDVIAYIQSVDTPVEVKRAAYCFFRFESANGTKGLNNNYAGIQADGVRWPAIYDDTIAGTVIKKENGPSGKDRIFIAFNNWHDSLNFTISNTTRRGLFIGGKTFLITQMEVLTPTDLCIAYKREWVTGSAAYNPADTEIASFVNTYNKGAGIFVAPN</sequence>
<comment type="caution">
    <text evidence="1">The sequence shown here is derived from an EMBL/GenBank/DDBJ whole genome shotgun (WGS) entry which is preliminary data.</text>
</comment>